<dbReference type="Pfam" id="PF00753">
    <property type="entry name" value="Lactamase_B"/>
    <property type="match status" value="1"/>
</dbReference>
<dbReference type="InterPro" id="IPR051013">
    <property type="entry name" value="MBL_superfamily_lactonases"/>
</dbReference>
<name>A0A953HVV6_9BACT</name>
<feature type="domain" description="Metallo-beta-lactamase" evidence="5">
    <location>
        <begin position="42"/>
        <end position="255"/>
    </location>
</feature>
<reference evidence="6" key="1">
    <citation type="submission" date="2021-06" db="EMBL/GenBank/DDBJ databases">
        <title>44 bacteria genomes isolated from Dapeng, Shenzhen.</title>
        <authorList>
            <person name="Zheng W."/>
            <person name="Yu S."/>
            <person name="Huang Y."/>
        </authorList>
    </citation>
    <scope>NUCLEOTIDE SEQUENCE</scope>
    <source>
        <strain evidence="6">DP5N28-2</strain>
    </source>
</reference>
<dbReference type="SUPFAM" id="SSF56281">
    <property type="entry name" value="Metallo-hydrolase/oxidoreductase"/>
    <property type="match status" value="1"/>
</dbReference>
<evidence type="ECO:0000313" key="7">
    <source>
        <dbReference type="Proteomes" id="UP000753961"/>
    </source>
</evidence>
<keyword evidence="3" id="KW-0378">Hydrolase</keyword>
<evidence type="ECO:0000256" key="3">
    <source>
        <dbReference type="ARBA" id="ARBA00022801"/>
    </source>
</evidence>
<evidence type="ECO:0000256" key="1">
    <source>
        <dbReference type="ARBA" id="ARBA00007749"/>
    </source>
</evidence>
<dbReference type="GO" id="GO:0016787">
    <property type="term" value="F:hydrolase activity"/>
    <property type="evidence" value="ECO:0007669"/>
    <property type="project" value="UniProtKB-KW"/>
</dbReference>
<dbReference type="InterPro" id="IPR036866">
    <property type="entry name" value="RibonucZ/Hydroxyglut_hydro"/>
</dbReference>
<evidence type="ECO:0000313" key="6">
    <source>
        <dbReference type="EMBL" id="MBY5957496.1"/>
    </source>
</evidence>
<keyword evidence="2" id="KW-0479">Metal-binding</keyword>
<dbReference type="PANTHER" id="PTHR42978:SF6">
    <property type="entry name" value="QUORUM-QUENCHING LACTONASE YTNP-RELATED"/>
    <property type="match status" value="1"/>
</dbReference>
<organism evidence="6 7">
    <name type="scientific">Membranihabitans marinus</name>
    <dbReference type="NCBI Taxonomy" id="1227546"/>
    <lineage>
        <taxon>Bacteria</taxon>
        <taxon>Pseudomonadati</taxon>
        <taxon>Bacteroidota</taxon>
        <taxon>Saprospiria</taxon>
        <taxon>Saprospirales</taxon>
        <taxon>Saprospiraceae</taxon>
        <taxon>Membranihabitans</taxon>
    </lineage>
</organism>
<keyword evidence="7" id="KW-1185">Reference proteome</keyword>
<evidence type="ECO:0000259" key="5">
    <source>
        <dbReference type="SMART" id="SM00849"/>
    </source>
</evidence>
<dbReference type="EMBL" id="JAHVHU010000005">
    <property type="protein sequence ID" value="MBY5957496.1"/>
    <property type="molecule type" value="Genomic_DNA"/>
</dbReference>
<dbReference type="CDD" id="cd16281">
    <property type="entry name" value="metallo-hydrolase-like_MBL-fold"/>
    <property type="match status" value="1"/>
</dbReference>
<evidence type="ECO:0000256" key="2">
    <source>
        <dbReference type="ARBA" id="ARBA00022723"/>
    </source>
</evidence>
<protein>
    <submittedName>
        <fullName evidence="6">MBL fold metallo-hydrolase</fullName>
    </submittedName>
</protein>
<gene>
    <name evidence="6" type="ORF">KUV50_05065</name>
</gene>
<dbReference type="PANTHER" id="PTHR42978">
    <property type="entry name" value="QUORUM-QUENCHING LACTONASE YTNP-RELATED-RELATED"/>
    <property type="match status" value="1"/>
</dbReference>
<dbReference type="AlphaFoldDB" id="A0A953HVV6"/>
<proteinExistence type="inferred from homology"/>
<keyword evidence="4" id="KW-0862">Zinc</keyword>
<dbReference type="SMART" id="SM00849">
    <property type="entry name" value="Lactamase_B"/>
    <property type="match status" value="1"/>
</dbReference>
<evidence type="ECO:0000256" key="4">
    <source>
        <dbReference type="ARBA" id="ARBA00022833"/>
    </source>
</evidence>
<dbReference type="Proteomes" id="UP000753961">
    <property type="component" value="Unassembled WGS sequence"/>
</dbReference>
<accession>A0A953HVV6</accession>
<sequence>MKLTTVLSGYFKLDGGPMFGVVPKVLWNKLNPSDENNQCLWAMRSLLIETGHKKILVDTGIGFKQPQKFRSIFSADGPEASESLAALSINVEEITDVILTHFHFDHVGGALKKNADGVIVPTFPNATYWSNEVHYDWAYQSNPREDASFLKENFVPLKEQGLLQMIDVQKDDVHWMEDIYIRYVDGHTTAMMLLNIPLPDQNKRVWYGADLLPSRWHIRRPYVMAYDMQPLKTLEEKERLLNELVEQEDILYFEHDPELEAAILKIDERGRFALRQSGTILDLL</sequence>
<dbReference type="RefSeq" id="WP_222579017.1">
    <property type="nucleotide sequence ID" value="NZ_JAHVHU010000005.1"/>
</dbReference>
<dbReference type="Gene3D" id="3.60.15.10">
    <property type="entry name" value="Ribonuclease Z/Hydroxyacylglutathione hydrolase-like"/>
    <property type="match status" value="1"/>
</dbReference>
<comment type="similarity">
    <text evidence="1">Belongs to the metallo-beta-lactamase superfamily.</text>
</comment>
<comment type="caution">
    <text evidence="6">The sequence shown here is derived from an EMBL/GenBank/DDBJ whole genome shotgun (WGS) entry which is preliminary data.</text>
</comment>
<dbReference type="GO" id="GO:0046872">
    <property type="term" value="F:metal ion binding"/>
    <property type="evidence" value="ECO:0007669"/>
    <property type="project" value="UniProtKB-KW"/>
</dbReference>
<dbReference type="InterPro" id="IPR001279">
    <property type="entry name" value="Metallo-B-lactamas"/>
</dbReference>